<dbReference type="Proteomes" id="UP000192582">
    <property type="component" value="Unassembled WGS sequence"/>
</dbReference>
<protein>
    <recommendedName>
        <fullName evidence="4">DUF3298 domain-containing protein</fullName>
    </recommendedName>
</protein>
<feature type="chain" id="PRO_5012958303" description="DUF3298 domain-containing protein" evidence="1">
    <location>
        <begin position="19"/>
        <end position="357"/>
    </location>
</feature>
<evidence type="ECO:0000256" key="1">
    <source>
        <dbReference type="SAM" id="SignalP"/>
    </source>
</evidence>
<dbReference type="STRING" id="695939.SAMN00790413_02809"/>
<evidence type="ECO:0000313" key="2">
    <source>
        <dbReference type="EMBL" id="SMB95386.1"/>
    </source>
</evidence>
<accession>A0A1W1VPX2</accession>
<dbReference type="PROSITE" id="PS51257">
    <property type="entry name" value="PROKAR_LIPOPROTEIN"/>
    <property type="match status" value="1"/>
</dbReference>
<sequence>MRLLAGVVTLALSGVASAAGCTGTGAPPAWAGPGVYRGTLGGQPVALELRKEDGQLVGAYFYERKGTDLPLTLKHRGDALLAQEEVWGGPANGTRVTGCLNLKANGTGLEGQWISSDGKRTLPVHLALLDVTRLLLKLPDSPGLRKMRASTPLAFLKLNRPWQTVAGGKNVVEPFSGVTYPRIPGGSAALNAALQDRHLKHAADALDCRARLGDLRDEGYTLKAQVTFQGARLLSVFENVAYFCGGAHPDAFDQGVILDRTTGRSVQVETLWPGLTPARLKQAYVGRTVTTDGECRQVLAEMSPEFTAHLTPAGLAVTPNGLPHVVFACAETVTLPFARLRTYADPRGPYFRELYPQ</sequence>
<evidence type="ECO:0008006" key="4">
    <source>
        <dbReference type="Google" id="ProtNLM"/>
    </source>
</evidence>
<dbReference type="RefSeq" id="WP_245808504.1">
    <property type="nucleotide sequence ID" value="NZ_FWWU01000009.1"/>
</dbReference>
<keyword evidence="3" id="KW-1185">Reference proteome</keyword>
<organism evidence="2 3">
    <name type="scientific">Deinococcus hopiensis KR-140</name>
    <dbReference type="NCBI Taxonomy" id="695939"/>
    <lineage>
        <taxon>Bacteria</taxon>
        <taxon>Thermotogati</taxon>
        <taxon>Deinococcota</taxon>
        <taxon>Deinococci</taxon>
        <taxon>Deinococcales</taxon>
        <taxon>Deinococcaceae</taxon>
        <taxon>Deinococcus</taxon>
    </lineage>
</organism>
<dbReference type="EMBL" id="FWWU01000009">
    <property type="protein sequence ID" value="SMB95386.1"/>
    <property type="molecule type" value="Genomic_DNA"/>
</dbReference>
<evidence type="ECO:0000313" key="3">
    <source>
        <dbReference type="Proteomes" id="UP000192582"/>
    </source>
</evidence>
<dbReference type="AlphaFoldDB" id="A0A1W1VPX2"/>
<proteinExistence type="predicted"/>
<name>A0A1W1VPX2_9DEIO</name>
<keyword evidence="1" id="KW-0732">Signal</keyword>
<feature type="signal peptide" evidence="1">
    <location>
        <begin position="1"/>
        <end position="18"/>
    </location>
</feature>
<reference evidence="2 3" key="1">
    <citation type="submission" date="2017-04" db="EMBL/GenBank/DDBJ databases">
        <authorList>
            <person name="Afonso C.L."/>
            <person name="Miller P.J."/>
            <person name="Scott M.A."/>
            <person name="Spackman E."/>
            <person name="Goraichik I."/>
            <person name="Dimitrov K.M."/>
            <person name="Suarez D.L."/>
            <person name="Swayne D.E."/>
        </authorList>
    </citation>
    <scope>NUCLEOTIDE SEQUENCE [LARGE SCALE GENOMIC DNA]</scope>
    <source>
        <strain evidence="2 3">KR-140</strain>
    </source>
</reference>
<gene>
    <name evidence="2" type="ORF">SAMN00790413_02809</name>
</gene>